<accession>A0A1I7G5N8</accession>
<dbReference type="Proteomes" id="UP000183926">
    <property type="component" value="Unassembled WGS sequence"/>
</dbReference>
<dbReference type="EMBL" id="FPBL01000002">
    <property type="protein sequence ID" value="SFU43728.1"/>
    <property type="molecule type" value="Genomic_DNA"/>
</dbReference>
<dbReference type="RefSeq" id="WP_074927216.1">
    <property type="nucleotide sequence ID" value="NZ_FPBL01000002.1"/>
</dbReference>
<dbReference type="AlphaFoldDB" id="A0A1I7G5N8"/>
<evidence type="ECO:0000313" key="2">
    <source>
        <dbReference type="Proteomes" id="UP000183926"/>
    </source>
</evidence>
<dbReference type="OrthoDB" id="276660at2"/>
<sequence>MRKIGHLILQELIPIRFLACSANGLTINEVKKSLSPVFYQALSNNEWLQALQQLTEQELLSRIGKQRFHITITGQEQALQKLGLPSLPPALRWLTLRNSYLIATLLGLPAPINERDRLSITSADGLRAAILANAFKLAISAYSSLIKVRDNLLWQQLAQPTDSANLQHKLAASNITHAKPFTTSSVAVLLLSGLLGTEHELSWDSALKQLAAKAVGARRISPEELRLAILRTATQPPQQPEILEKQLAQQPEPLNLEHFANQVNQSARRCQMGKFGDNKLFISHVWHQIEREGNTFGLDLNEFKYYLTLANNKGLVSLSRADLPYAMDQDAVSLSETLYLNSTFHFIRLKP</sequence>
<reference evidence="1 2" key="1">
    <citation type="submission" date="2016-10" db="EMBL/GenBank/DDBJ databases">
        <authorList>
            <person name="de Groot N.N."/>
        </authorList>
    </citation>
    <scope>NUCLEOTIDE SEQUENCE [LARGE SCALE GENOMIC DNA]</scope>
    <source>
        <strain evidence="1 2">Nm24</strain>
    </source>
</reference>
<gene>
    <name evidence="1" type="ORF">SAMN05216339_102228</name>
</gene>
<proteinExistence type="predicted"/>
<protein>
    <submittedName>
        <fullName evidence="1">Uncharacterized protein</fullName>
    </submittedName>
</protein>
<name>A0A1I7G5N8_9PROT</name>
<organism evidence="1 2">
    <name type="scientific">Nitrosomonas eutropha</name>
    <dbReference type="NCBI Taxonomy" id="916"/>
    <lineage>
        <taxon>Bacteria</taxon>
        <taxon>Pseudomonadati</taxon>
        <taxon>Pseudomonadota</taxon>
        <taxon>Betaproteobacteria</taxon>
        <taxon>Nitrosomonadales</taxon>
        <taxon>Nitrosomonadaceae</taxon>
        <taxon>Nitrosomonas</taxon>
    </lineage>
</organism>
<evidence type="ECO:0000313" key="1">
    <source>
        <dbReference type="EMBL" id="SFU43728.1"/>
    </source>
</evidence>